<protein>
    <submittedName>
        <fullName evidence="4">Enoyl-CoA hydratase</fullName>
        <ecNumber evidence="4">4.2.1.17</ecNumber>
    </submittedName>
</protein>
<dbReference type="Gene3D" id="3.90.226.10">
    <property type="entry name" value="2-enoyl-CoA Hydratase, Chain A, domain 1"/>
    <property type="match status" value="1"/>
</dbReference>
<dbReference type="FunFam" id="1.10.12.10:FF:000001">
    <property type="entry name" value="Probable enoyl-CoA hydratase, mitochondrial"/>
    <property type="match status" value="1"/>
</dbReference>
<dbReference type="Gene3D" id="1.10.12.10">
    <property type="entry name" value="Lyase 2-enoyl-coa Hydratase, Chain A, domain 2"/>
    <property type="match status" value="1"/>
</dbReference>
<dbReference type="InterPro" id="IPR014748">
    <property type="entry name" value="Enoyl-CoA_hydra_C"/>
</dbReference>
<evidence type="ECO:0000256" key="3">
    <source>
        <dbReference type="RuleBase" id="RU003707"/>
    </source>
</evidence>
<dbReference type="PANTHER" id="PTHR11941">
    <property type="entry name" value="ENOYL-COA HYDRATASE-RELATED"/>
    <property type="match status" value="1"/>
</dbReference>
<dbReference type="InterPro" id="IPR029045">
    <property type="entry name" value="ClpP/crotonase-like_dom_sf"/>
</dbReference>
<evidence type="ECO:0000313" key="4">
    <source>
        <dbReference type="EMBL" id="MXR37871.1"/>
    </source>
</evidence>
<name>A0A845BTF0_9NEIS</name>
<dbReference type="InterPro" id="IPR018376">
    <property type="entry name" value="Enoyl-CoA_hyd/isom_CS"/>
</dbReference>
<proteinExistence type="inferred from homology"/>
<evidence type="ECO:0000256" key="2">
    <source>
        <dbReference type="ARBA" id="ARBA00023239"/>
    </source>
</evidence>
<dbReference type="EMBL" id="WSSB01000012">
    <property type="protein sequence ID" value="MXR37871.1"/>
    <property type="molecule type" value="Genomic_DNA"/>
</dbReference>
<organism evidence="4 5">
    <name type="scientific">Craterilacuibacter sinensis</name>
    <dbReference type="NCBI Taxonomy" id="2686017"/>
    <lineage>
        <taxon>Bacteria</taxon>
        <taxon>Pseudomonadati</taxon>
        <taxon>Pseudomonadota</taxon>
        <taxon>Betaproteobacteria</taxon>
        <taxon>Neisseriales</taxon>
        <taxon>Neisseriaceae</taxon>
        <taxon>Craterilacuibacter</taxon>
    </lineage>
</organism>
<dbReference type="GO" id="GO:0004300">
    <property type="term" value="F:enoyl-CoA hydratase activity"/>
    <property type="evidence" value="ECO:0007669"/>
    <property type="project" value="UniProtKB-EC"/>
</dbReference>
<comment type="caution">
    <text evidence="4">The sequence shown here is derived from an EMBL/GenBank/DDBJ whole genome shotgun (WGS) entry which is preliminary data.</text>
</comment>
<dbReference type="FunFam" id="3.90.226.10:FF:000009">
    <property type="entry name" value="Carnitinyl-CoA dehydratase"/>
    <property type="match status" value="1"/>
</dbReference>
<dbReference type="Pfam" id="PF00378">
    <property type="entry name" value="ECH_1"/>
    <property type="match status" value="1"/>
</dbReference>
<dbReference type="PROSITE" id="PS00166">
    <property type="entry name" value="ENOYL_COA_HYDRATASE"/>
    <property type="match status" value="1"/>
</dbReference>
<dbReference type="InterPro" id="IPR001753">
    <property type="entry name" value="Enoyl-CoA_hydra/iso"/>
</dbReference>
<keyword evidence="2 4" id="KW-0456">Lyase</keyword>
<dbReference type="GO" id="GO:0006635">
    <property type="term" value="P:fatty acid beta-oxidation"/>
    <property type="evidence" value="ECO:0007669"/>
    <property type="project" value="TreeGrafter"/>
</dbReference>
<dbReference type="RefSeq" id="WP_124734019.1">
    <property type="nucleotide sequence ID" value="NZ_WSSB01000012.1"/>
</dbReference>
<keyword evidence="5" id="KW-1185">Reference proteome</keyword>
<dbReference type="NCBIfam" id="NF006566">
    <property type="entry name" value="PRK09076.1"/>
    <property type="match status" value="1"/>
</dbReference>
<dbReference type="AlphaFoldDB" id="A0A845BTF0"/>
<dbReference type="PANTHER" id="PTHR11941:SF141">
    <property type="entry name" value="ENOYL-COA HYDRATASE_ISOMERASE-RELATED"/>
    <property type="match status" value="1"/>
</dbReference>
<accession>A0A845BTF0</accession>
<sequence length="260" mass="27334">MKFIVVEKLGQSAIVTIDNAPANTLGLDVLAELESTVKSLSNDENIRALVVTGAGDRFFCSGADLNMFTSGDKEKAAQVIDAFDRSFAAIRNFDGVTVAAINGYALGGGLELALCCDYMVAEQGALMGLPEARVGLIPCAGGTKMLADKVGKAWAKRIVLGGETVDARKGFDIGLLEEIVDPGFAKIVAVSLAEKVGGQGTSAVAAARQLIDNSSDVTLTSQLEAERSAFLQLIGSAEQLEGVQAFIEKRKPIWCTEDED</sequence>
<dbReference type="SUPFAM" id="SSF52096">
    <property type="entry name" value="ClpP/crotonase"/>
    <property type="match status" value="1"/>
</dbReference>
<comment type="similarity">
    <text evidence="1 3">Belongs to the enoyl-CoA hydratase/isomerase family.</text>
</comment>
<evidence type="ECO:0000256" key="1">
    <source>
        <dbReference type="ARBA" id="ARBA00005254"/>
    </source>
</evidence>
<dbReference type="Proteomes" id="UP000467214">
    <property type="component" value="Unassembled WGS sequence"/>
</dbReference>
<reference evidence="4 5" key="1">
    <citation type="submission" date="2019-12" db="EMBL/GenBank/DDBJ databases">
        <title>Neisseriaceae gen. nov. sp. Genome sequencing and assembly.</title>
        <authorList>
            <person name="Liu Z."/>
            <person name="Li A."/>
        </authorList>
    </citation>
    <scope>NUCLEOTIDE SEQUENCE [LARGE SCALE GENOMIC DNA]</scope>
    <source>
        <strain evidence="4 5">B2N2-7</strain>
    </source>
</reference>
<dbReference type="CDD" id="cd06558">
    <property type="entry name" value="crotonase-like"/>
    <property type="match status" value="1"/>
</dbReference>
<dbReference type="EC" id="4.2.1.17" evidence="4"/>
<evidence type="ECO:0000313" key="5">
    <source>
        <dbReference type="Proteomes" id="UP000467214"/>
    </source>
</evidence>
<gene>
    <name evidence="4" type="ORF">GQF02_12890</name>
</gene>